<dbReference type="InterPro" id="IPR001867">
    <property type="entry name" value="OmpR/PhoB-type_DNA-bd"/>
</dbReference>
<dbReference type="Gene3D" id="1.10.10.10">
    <property type="entry name" value="Winged helix-like DNA-binding domain superfamily/Winged helix DNA-binding domain"/>
    <property type="match status" value="1"/>
</dbReference>
<dbReference type="GO" id="GO:0032993">
    <property type="term" value="C:protein-DNA complex"/>
    <property type="evidence" value="ECO:0007669"/>
    <property type="project" value="TreeGrafter"/>
</dbReference>
<dbReference type="GO" id="GO:0000976">
    <property type="term" value="F:transcription cis-regulatory region binding"/>
    <property type="evidence" value="ECO:0007669"/>
    <property type="project" value="TreeGrafter"/>
</dbReference>
<evidence type="ECO:0000256" key="1">
    <source>
        <dbReference type="ARBA" id="ARBA00022553"/>
    </source>
</evidence>
<gene>
    <name evidence="8" type="ORF">JCM19296_2402</name>
</gene>
<organism evidence="8 9">
    <name type="scientific">Nonlabens ulvanivorans</name>
    <name type="common">Persicivirga ulvanivorans</name>
    <dbReference type="NCBI Taxonomy" id="906888"/>
    <lineage>
        <taxon>Bacteria</taxon>
        <taxon>Pseudomonadati</taxon>
        <taxon>Bacteroidota</taxon>
        <taxon>Flavobacteriia</taxon>
        <taxon>Flavobacteriales</taxon>
        <taxon>Flavobacteriaceae</taxon>
        <taxon>Nonlabens</taxon>
    </lineage>
</organism>
<dbReference type="InterPro" id="IPR036388">
    <property type="entry name" value="WH-like_DNA-bd_sf"/>
</dbReference>
<dbReference type="InterPro" id="IPR011006">
    <property type="entry name" value="CheY-like_superfamily"/>
</dbReference>
<feature type="modified residue" description="4-aspartylphosphate" evidence="4">
    <location>
        <position position="56"/>
    </location>
</feature>
<proteinExistence type="predicted"/>
<reference evidence="8 9" key="1">
    <citation type="journal article" date="2014" name="Genome Announc.">
        <title>Draft Genome Sequences of Marine Flavobacterium Nonlabens Strains NR17, NR24, NR27, NR32, NR33, and Ara13.</title>
        <authorList>
            <person name="Nakanishi M."/>
            <person name="Meirelles P."/>
            <person name="Suzuki R."/>
            <person name="Takatani N."/>
            <person name="Mino S."/>
            <person name="Suda W."/>
            <person name="Oshima K."/>
            <person name="Hattori M."/>
            <person name="Ohkuma M."/>
            <person name="Hosokawa M."/>
            <person name="Miyashita K."/>
            <person name="Thompson F.L."/>
            <person name="Niwa A."/>
            <person name="Sawabe T."/>
            <person name="Sawabe T."/>
        </authorList>
    </citation>
    <scope>NUCLEOTIDE SEQUENCE [LARGE SCALE GENOMIC DNA]</scope>
    <source>
        <strain evidence="9">JCM19296</strain>
    </source>
</reference>
<protein>
    <submittedName>
        <fullName evidence="8">Two-component system response regulator</fullName>
    </submittedName>
</protein>
<keyword evidence="1 4" id="KW-0597">Phosphoprotein</keyword>
<evidence type="ECO:0000256" key="5">
    <source>
        <dbReference type="PROSITE-ProRule" id="PRU01091"/>
    </source>
</evidence>
<dbReference type="PROSITE" id="PS50110">
    <property type="entry name" value="RESPONSE_REGULATORY"/>
    <property type="match status" value="1"/>
</dbReference>
<evidence type="ECO:0000313" key="9">
    <source>
        <dbReference type="Proteomes" id="UP000028980"/>
    </source>
</evidence>
<keyword evidence="2" id="KW-0902">Two-component regulatory system</keyword>
<dbReference type="PROSITE" id="PS51755">
    <property type="entry name" value="OMPR_PHOB"/>
    <property type="match status" value="1"/>
</dbReference>
<evidence type="ECO:0000256" key="2">
    <source>
        <dbReference type="ARBA" id="ARBA00023012"/>
    </source>
</evidence>
<evidence type="ECO:0000259" key="6">
    <source>
        <dbReference type="PROSITE" id="PS50110"/>
    </source>
</evidence>
<dbReference type="CDD" id="cd17574">
    <property type="entry name" value="REC_OmpR"/>
    <property type="match status" value="1"/>
</dbReference>
<name>A0A081DD06_NONUL</name>
<dbReference type="Pfam" id="PF00486">
    <property type="entry name" value="Trans_reg_C"/>
    <property type="match status" value="1"/>
</dbReference>
<comment type="caution">
    <text evidence="8">The sequence shown here is derived from an EMBL/GenBank/DDBJ whole genome shotgun (WGS) entry which is preliminary data.</text>
</comment>
<evidence type="ECO:0000313" key="8">
    <source>
        <dbReference type="EMBL" id="GAK76802.1"/>
    </source>
</evidence>
<dbReference type="PANTHER" id="PTHR48111">
    <property type="entry name" value="REGULATOR OF RPOS"/>
    <property type="match status" value="1"/>
</dbReference>
<evidence type="ECO:0000256" key="4">
    <source>
        <dbReference type="PROSITE-ProRule" id="PRU00169"/>
    </source>
</evidence>
<dbReference type="AlphaFoldDB" id="A0A081DD06"/>
<dbReference type="SUPFAM" id="SSF52172">
    <property type="entry name" value="CheY-like"/>
    <property type="match status" value="1"/>
</dbReference>
<feature type="domain" description="OmpR/PhoB-type" evidence="7">
    <location>
        <begin position="130"/>
        <end position="229"/>
    </location>
</feature>
<dbReference type="Pfam" id="PF00072">
    <property type="entry name" value="Response_reg"/>
    <property type="match status" value="1"/>
</dbReference>
<dbReference type="GO" id="GO:0000156">
    <property type="term" value="F:phosphorelay response regulator activity"/>
    <property type="evidence" value="ECO:0007669"/>
    <property type="project" value="TreeGrafter"/>
</dbReference>
<accession>A0A081DD06</accession>
<dbReference type="Gene3D" id="3.40.50.2300">
    <property type="match status" value="1"/>
</dbReference>
<dbReference type="GO" id="GO:0006355">
    <property type="term" value="P:regulation of DNA-templated transcription"/>
    <property type="evidence" value="ECO:0007669"/>
    <property type="project" value="InterPro"/>
</dbReference>
<dbReference type="PANTHER" id="PTHR48111:SF40">
    <property type="entry name" value="PHOSPHATE REGULON TRANSCRIPTIONAL REGULATORY PROTEIN PHOB"/>
    <property type="match status" value="1"/>
</dbReference>
<dbReference type="InterPro" id="IPR039420">
    <property type="entry name" value="WalR-like"/>
</dbReference>
<keyword evidence="3 5" id="KW-0238">DNA-binding</keyword>
<dbReference type="GO" id="GO:0005829">
    <property type="term" value="C:cytosol"/>
    <property type="evidence" value="ECO:0007669"/>
    <property type="project" value="TreeGrafter"/>
</dbReference>
<dbReference type="SMART" id="SM00862">
    <property type="entry name" value="Trans_reg_C"/>
    <property type="match status" value="1"/>
</dbReference>
<dbReference type="Proteomes" id="UP000028980">
    <property type="component" value="Unassembled WGS sequence"/>
</dbReference>
<evidence type="ECO:0000259" key="7">
    <source>
        <dbReference type="PROSITE" id="PS51755"/>
    </source>
</evidence>
<dbReference type="EMBL" id="BBLG01000005">
    <property type="protein sequence ID" value="GAK76802.1"/>
    <property type="molecule type" value="Genomic_DNA"/>
</dbReference>
<sequence length="235" mass="27273">MNKEKTHILLAEDEPALGMIIKESLETRGFNVTHSMNGVQAYESFESHHPQIAVLDVMMPELDGFSLAKKIRQVNEEMPIIFLTAKSQTEDVLEGFHVGGNDYLKKPFSMEELIVRINNLLSRQQTQQTAANYQVGDYTFNFPQQRLAYRSYEPIKLTHREAHLLYNLLEKKNTVLDRTFILKKLWGGNDDFFSGRSMDVFISKLRKKLAQDSQIEIVNVRGYGYNLSFHKHRLF</sequence>
<dbReference type="InterPro" id="IPR001789">
    <property type="entry name" value="Sig_transdc_resp-reg_receiver"/>
</dbReference>
<evidence type="ECO:0000256" key="3">
    <source>
        <dbReference type="ARBA" id="ARBA00023125"/>
    </source>
</evidence>
<feature type="DNA-binding region" description="OmpR/PhoB-type" evidence="5">
    <location>
        <begin position="130"/>
        <end position="229"/>
    </location>
</feature>
<feature type="domain" description="Response regulatory" evidence="6">
    <location>
        <begin position="7"/>
        <end position="121"/>
    </location>
</feature>
<dbReference type="CDD" id="cd00383">
    <property type="entry name" value="trans_reg_C"/>
    <property type="match status" value="1"/>
</dbReference>
<dbReference type="SMART" id="SM00448">
    <property type="entry name" value="REC"/>
    <property type="match status" value="1"/>
</dbReference>